<dbReference type="PANTHER" id="PTHR10083">
    <property type="entry name" value="KUNITZ-TYPE PROTEASE INHIBITOR-RELATED"/>
    <property type="match status" value="1"/>
</dbReference>
<evidence type="ECO:0000259" key="4">
    <source>
        <dbReference type="PROSITE" id="PS50279"/>
    </source>
</evidence>
<dbReference type="SMART" id="SM00131">
    <property type="entry name" value="KU"/>
    <property type="match status" value="1"/>
</dbReference>
<accession>A0A8B9G9D6</accession>
<keyword evidence="2" id="KW-0722">Serine protease inhibitor</keyword>
<dbReference type="AlphaFoldDB" id="A0A8B9G9D6"/>
<dbReference type="PANTHER" id="PTHR10083:SF328">
    <property type="entry name" value="TISSUE FACTOR PATHWAY INHIBITOR"/>
    <property type="match status" value="1"/>
</dbReference>
<dbReference type="Proteomes" id="UP000694522">
    <property type="component" value="Unplaced"/>
</dbReference>
<dbReference type="InterPro" id="IPR002223">
    <property type="entry name" value="Kunitz_BPTI"/>
</dbReference>
<dbReference type="SUPFAM" id="SSF57362">
    <property type="entry name" value="BPTI-like"/>
    <property type="match status" value="1"/>
</dbReference>
<evidence type="ECO:0000313" key="5">
    <source>
        <dbReference type="Ensembl" id="ENSACOP00000018202.1"/>
    </source>
</evidence>
<evidence type="ECO:0000256" key="1">
    <source>
        <dbReference type="ARBA" id="ARBA00022690"/>
    </source>
</evidence>
<sequence length="141" mass="15884">MFLTSRVQYSAHCTTRALELLGKSTSALSVPSCILYHQGRWLEASGPLCFMTLTSPSVLLFLVAYPVTCLLPSAHGPCSNWTTRWYFVAVVGKCNRFWYGGCHGNKNSFASEEECMRVCHKSLSGPWRYLLFLSLRRTYGV</sequence>
<dbReference type="GO" id="GO:0005615">
    <property type="term" value="C:extracellular space"/>
    <property type="evidence" value="ECO:0007669"/>
    <property type="project" value="TreeGrafter"/>
</dbReference>
<dbReference type="GO" id="GO:0004867">
    <property type="term" value="F:serine-type endopeptidase inhibitor activity"/>
    <property type="evidence" value="ECO:0007669"/>
    <property type="project" value="UniProtKB-KW"/>
</dbReference>
<evidence type="ECO:0000313" key="6">
    <source>
        <dbReference type="Proteomes" id="UP000694522"/>
    </source>
</evidence>
<dbReference type="PROSITE" id="PS50279">
    <property type="entry name" value="BPTI_KUNITZ_2"/>
    <property type="match status" value="1"/>
</dbReference>
<reference evidence="5" key="1">
    <citation type="submission" date="2025-08" db="UniProtKB">
        <authorList>
            <consortium name="Ensembl"/>
        </authorList>
    </citation>
    <scope>IDENTIFICATION</scope>
</reference>
<dbReference type="PRINTS" id="PR00759">
    <property type="entry name" value="BASICPTASE"/>
</dbReference>
<dbReference type="InterPro" id="IPR036880">
    <property type="entry name" value="Kunitz_BPTI_sf"/>
</dbReference>
<evidence type="ECO:0000256" key="2">
    <source>
        <dbReference type="ARBA" id="ARBA00022900"/>
    </source>
</evidence>
<dbReference type="Ensembl" id="ENSACOT00000018867.1">
    <property type="protein sequence ID" value="ENSACOP00000018202.1"/>
    <property type="gene ID" value="ENSACOG00000012576.1"/>
</dbReference>
<organism evidence="5 6">
    <name type="scientific">Amazona collaria</name>
    <name type="common">yellow-billed parrot</name>
    <dbReference type="NCBI Taxonomy" id="241587"/>
    <lineage>
        <taxon>Eukaryota</taxon>
        <taxon>Metazoa</taxon>
        <taxon>Chordata</taxon>
        <taxon>Craniata</taxon>
        <taxon>Vertebrata</taxon>
        <taxon>Euteleostomi</taxon>
        <taxon>Archelosauria</taxon>
        <taxon>Archosauria</taxon>
        <taxon>Dinosauria</taxon>
        <taxon>Saurischia</taxon>
        <taxon>Theropoda</taxon>
        <taxon>Coelurosauria</taxon>
        <taxon>Aves</taxon>
        <taxon>Neognathae</taxon>
        <taxon>Neoaves</taxon>
        <taxon>Telluraves</taxon>
        <taxon>Australaves</taxon>
        <taxon>Psittaciformes</taxon>
        <taxon>Psittacidae</taxon>
        <taxon>Amazona</taxon>
    </lineage>
</organism>
<feature type="domain" description="BPTI/Kunitz inhibitor" evidence="4">
    <location>
        <begin position="69"/>
        <end position="119"/>
    </location>
</feature>
<reference evidence="5" key="2">
    <citation type="submission" date="2025-09" db="UniProtKB">
        <authorList>
            <consortium name="Ensembl"/>
        </authorList>
    </citation>
    <scope>IDENTIFICATION</scope>
</reference>
<proteinExistence type="predicted"/>
<keyword evidence="1" id="KW-0646">Protease inhibitor</keyword>
<dbReference type="Pfam" id="PF00014">
    <property type="entry name" value="Kunitz_BPTI"/>
    <property type="match status" value="1"/>
</dbReference>
<keyword evidence="6" id="KW-1185">Reference proteome</keyword>
<dbReference type="FunFam" id="4.10.410.10:FF:000017">
    <property type="entry name" value="papilin isoform X2"/>
    <property type="match status" value="1"/>
</dbReference>
<dbReference type="CDD" id="cd22635">
    <property type="entry name" value="Kunitz_papilin"/>
    <property type="match status" value="1"/>
</dbReference>
<name>A0A8B9G9D6_9PSIT</name>
<evidence type="ECO:0000256" key="3">
    <source>
        <dbReference type="ARBA" id="ARBA00023157"/>
    </source>
</evidence>
<dbReference type="InterPro" id="IPR020901">
    <property type="entry name" value="Prtase_inh_Kunz-CS"/>
</dbReference>
<dbReference type="Gene3D" id="4.10.410.10">
    <property type="entry name" value="Pancreatic trypsin inhibitor Kunitz domain"/>
    <property type="match status" value="1"/>
</dbReference>
<protein>
    <recommendedName>
        <fullName evidence="4">BPTI/Kunitz inhibitor domain-containing protein</fullName>
    </recommendedName>
</protein>
<keyword evidence="3" id="KW-1015">Disulfide bond</keyword>
<dbReference type="InterPro" id="IPR050098">
    <property type="entry name" value="TFPI/VKTCI-like"/>
</dbReference>
<dbReference type="PROSITE" id="PS00280">
    <property type="entry name" value="BPTI_KUNITZ_1"/>
    <property type="match status" value="1"/>
</dbReference>